<comment type="caution">
    <text evidence="1">The sequence shown here is derived from an EMBL/GenBank/DDBJ whole genome shotgun (WGS) entry which is preliminary data.</text>
</comment>
<dbReference type="EMBL" id="JASPKY010000124">
    <property type="protein sequence ID" value="KAK9731941.1"/>
    <property type="molecule type" value="Genomic_DNA"/>
</dbReference>
<dbReference type="Proteomes" id="UP001458880">
    <property type="component" value="Unassembled WGS sequence"/>
</dbReference>
<reference evidence="1 2" key="1">
    <citation type="journal article" date="2024" name="BMC Genomics">
        <title>De novo assembly and annotation of Popillia japonica's genome with initial clues to its potential as an invasive pest.</title>
        <authorList>
            <person name="Cucini C."/>
            <person name="Boschi S."/>
            <person name="Funari R."/>
            <person name="Cardaioli E."/>
            <person name="Iannotti N."/>
            <person name="Marturano G."/>
            <person name="Paoli F."/>
            <person name="Bruttini M."/>
            <person name="Carapelli A."/>
            <person name="Frati F."/>
            <person name="Nardi F."/>
        </authorList>
    </citation>
    <scope>NUCLEOTIDE SEQUENCE [LARGE SCALE GENOMIC DNA]</scope>
    <source>
        <strain evidence="1">DMR45628</strain>
    </source>
</reference>
<sequence>MLGELRAKKTCMSKSRVKTMIFFLKTNPEDIAAQTCTKKPELWATKNWFLHYDNAPAQSIFTREFLASTGTALKRRSAHFATEMVMYRGHGSS</sequence>
<proteinExistence type="predicted"/>
<evidence type="ECO:0008006" key="3">
    <source>
        <dbReference type="Google" id="ProtNLM"/>
    </source>
</evidence>
<protein>
    <recommendedName>
        <fullName evidence="3">Transposase</fullName>
    </recommendedName>
</protein>
<accession>A0AAW1LEC5</accession>
<keyword evidence="2" id="KW-1185">Reference proteome</keyword>
<gene>
    <name evidence="1" type="ORF">QE152_g13225</name>
</gene>
<evidence type="ECO:0000313" key="1">
    <source>
        <dbReference type="EMBL" id="KAK9731941.1"/>
    </source>
</evidence>
<evidence type="ECO:0000313" key="2">
    <source>
        <dbReference type="Proteomes" id="UP001458880"/>
    </source>
</evidence>
<organism evidence="1 2">
    <name type="scientific">Popillia japonica</name>
    <name type="common">Japanese beetle</name>
    <dbReference type="NCBI Taxonomy" id="7064"/>
    <lineage>
        <taxon>Eukaryota</taxon>
        <taxon>Metazoa</taxon>
        <taxon>Ecdysozoa</taxon>
        <taxon>Arthropoda</taxon>
        <taxon>Hexapoda</taxon>
        <taxon>Insecta</taxon>
        <taxon>Pterygota</taxon>
        <taxon>Neoptera</taxon>
        <taxon>Endopterygota</taxon>
        <taxon>Coleoptera</taxon>
        <taxon>Polyphaga</taxon>
        <taxon>Scarabaeiformia</taxon>
        <taxon>Scarabaeidae</taxon>
        <taxon>Rutelinae</taxon>
        <taxon>Popillia</taxon>
    </lineage>
</organism>
<name>A0AAW1LEC5_POPJA</name>
<dbReference type="AlphaFoldDB" id="A0AAW1LEC5"/>